<keyword evidence="3" id="KW-0677">Repeat</keyword>
<sequence>MFNQPHLAASTRGSQFFSARRNAREKSLFSSYFRFHSPPPGTNFMELSIHHMRDCLEAAIKRIFVFLLLPLSSVVSDLSKRSNYSTVTAPRSFGWTYKCTQCPEKVFNSRSALFQHYRQAAQHPFCAQCQKYCHDNAGLDAHNAIAHPEFKCTLCKGKPFLTQSSLEDHYRGKPAAIHPNCDRCGKGFFSKRILDDHVSADHPKTKCCGRTIFDDDLPEHYRESVHHPKCDTCGIGFKGDEAYNTHAAVAHADLHCVVCRRQFTTREDLEGHFKTSNVHPQCEQCSVGFLDDAALNEHLAAEHAVTPRLQIALSPGPINPSLHPTHHHQDFLAIEDVPGAPRLDTRPLPPPGDEVQHLWTSTANQIVPNPFEVASFNKVMPVMNHHWKTSRDVYCKSGSGRNSVGCEMPSSRLLRLATEGLKSPDAVSRRQITLDETPTKVPQVDRLKSWTSLSKQSLSESTPRVSANGSNTSTKTISPQSSSSSLHSGSASFAELSESSSGSGLGMQWPISRGCS</sequence>
<keyword evidence="5" id="KW-0862">Zinc</keyword>
<comment type="subcellular location">
    <subcellularLocation>
        <location evidence="1">Nucleus</location>
    </subcellularLocation>
</comment>
<evidence type="ECO:0000313" key="11">
    <source>
        <dbReference type="Proteomes" id="UP001218188"/>
    </source>
</evidence>
<feature type="region of interest" description="Disordered" evidence="8">
    <location>
        <begin position="452"/>
        <end position="516"/>
    </location>
</feature>
<evidence type="ECO:0000256" key="1">
    <source>
        <dbReference type="ARBA" id="ARBA00004123"/>
    </source>
</evidence>
<feature type="compositionally biased region" description="Low complexity" evidence="8">
    <location>
        <begin position="472"/>
        <end position="502"/>
    </location>
</feature>
<protein>
    <recommendedName>
        <fullName evidence="9">C2H2-type domain-containing protein</fullName>
    </recommendedName>
</protein>
<keyword evidence="4 7" id="KW-0863">Zinc-finger</keyword>
<dbReference type="EMBL" id="JARJCM010000067">
    <property type="protein sequence ID" value="KAJ7033164.1"/>
    <property type="molecule type" value="Genomic_DNA"/>
</dbReference>
<dbReference type="AlphaFoldDB" id="A0AAD6ST33"/>
<evidence type="ECO:0000256" key="4">
    <source>
        <dbReference type="ARBA" id="ARBA00022771"/>
    </source>
</evidence>
<dbReference type="PANTHER" id="PTHR24376">
    <property type="entry name" value="ZINC FINGER PROTEIN"/>
    <property type="match status" value="1"/>
</dbReference>
<evidence type="ECO:0000313" key="10">
    <source>
        <dbReference type="EMBL" id="KAJ7033164.1"/>
    </source>
</evidence>
<evidence type="ECO:0000256" key="5">
    <source>
        <dbReference type="ARBA" id="ARBA00022833"/>
    </source>
</evidence>
<evidence type="ECO:0000256" key="2">
    <source>
        <dbReference type="ARBA" id="ARBA00022723"/>
    </source>
</evidence>
<evidence type="ECO:0000259" key="9">
    <source>
        <dbReference type="PROSITE" id="PS50157"/>
    </source>
</evidence>
<dbReference type="PROSITE" id="PS50157">
    <property type="entry name" value="ZINC_FINGER_C2H2_2"/>
    <property type="match status" value="1"/>
</dbReference>
<reference evidence="10" key="1">
    <citation type="submission" date="2023-03" db="EMBL/GenBank/DDBJ databases">
        <title>Massive genome expansion in bonnet fungi (Mycena s.s.) driven by repeated elements and novel gene families across ecological guilds.</title>
        <authorList>
            <consortium name="Lawrence Berkeley National Laboratory"/>
            <person name="Harder C.B."/>
            <person name="Miyauchi S."/>
            <person name="Viragh M."/>
            <person name="Kuo A."/>
            <person name="Thoen E."/>
            <person name="Andreopoulos B."/>
            <person name="Lu D."/>
            <person name="Skrede I."/>
            <person name="Drula E."/>
            <person name="Henrissat B."/>
            <person name="Morin E."/>
            <person name="Kohler A."/>
            <person name="Barry K."/>
            <person name="LaButti K."/>
            <person name="Morin E."/>
            <person name="Salamov A."/>
            <person name="Lipzen A."/>
            <person name="Mereny Z."/>
            <person name="Hegedus B."/>
            <person name="Baldrian P."/>
            <person name="Stursova M."/>
            <person name="Weitz H."/>
            <person name="Taylor A."/>
            <person name="Grigoriev I.V."/>
            <person name="Nagy L.G."/>
            <person name="Martin F."/>
            <person name="Kauserud H."/>
        </authorList>
    </citation>
    <scope>NUCLEOTIDE SEQUENCE</scope>
    <source>
        <strain evidence="10">CBHHK200</strain>
    </source>
</reference>
<evidence type="ECO:0000256" key="6">
    <source>
        <dbReference type="ARBA" id="ARBA00023242"/>
    </source>
</evidence>
<dbReference type="Proteomes" id="UP001218188">
    <property type="component" value="Unassembled WGS sequence"/>
</dbReference>
<dbReference type="InterPro" id="IPR013087">
    <property type="entry name" value="Znf_C2H2_type"/>
</dbReference>
<dbReference type="GO" id="GO:0000978">
    <property type="term" value="F:RNA polymerase II cis-regulatory region sequence-specific DNA binding"/>
    <property type="evidence" value="ECO:0007669"/>
    <property type="project" value="TreeGrafter"/>
</dbReference>
<organism evidence="10 11">
    <name type="scientific">Mycena alexandri</name>
    <dbReference type="NCBI Taxonomy" id="1745969"/>
    <lineage>
        <taxon>Eukaryota</taxon>
        <taxon>Fungi</taxon>
        <taxon>Dikarya</taxon>
        <taxon>Basidiomycota</taxon>
        <taxon>Agaricomycotina</taxon>
        <taxon>Agaricomycetes</taxon>
        <taxon>Agaricomycetidae</taxon>
        <taxon>Agaricales</taxon>
        <taxon>Marasmiineae</taxon>
        <taxon>Mycenaceae</taxon>
        <taxon>Mycena</taxon>
    </lineage>
</organism>
<dbReference type="PANTHER" id="PTHR24376:SF235">
    <property type="entry name" value="C2H2-TYPE DOMAIN-CONTAINING PROTEIN"/>
    <property type="match status" value="1"/>
</dbReference>
<keyword evidence="11" id="KW-1185">Reference proteome</keyword>
<dbReference type="GO" id="GO:0001228">
    <property type="term" value="F:DNA-binding transcription activator activity, RNA polymerase II-specific"/>
    <property type="evidence" value="ECO:0007669"/>
    <property type="project" value="TreeGrafter"/>
</dbReference>
<dbReference type="PROSITE" id="PS00028">
    <property type="entry name" value="ZINC_FINGER_C2H2_1"/>
    <property type="match status" value="2"/>
</dbReference>
<dbReference type="Gene3D" id="3.30.160.60">
    <property type="entry name" value="Classic Zinc Finger"/>
    <property type="match status" value="3"/>
</dbReference>
<gene>
    <name evidence="10" type="ORF">C8F04DRAFT_1105326</name>
</gene>
<keyword evidence="6" id="KW-0539">Nucleus</keyword>
<dbReference type="GO" id="GO:0005634">
    <property type="term" value="C:nucleus"/>
    <property type="evidence" value="ECO:0007669"/>
    <property type="project" value="UniProtKB-SubCell"/>
</dbReference>
<proteinExistence type="predicted"/>
<comment type="caution">
    <text evidence="10">The sequence shown here is derived from an EMBL/GenBank/DDBJ whole genome shotgun (WGS) entry which is preliminary data.</text>
</comment>
<evidence type="ECO:0000256" key="3">
    <source>
        <dbReference type="ARBA" id="ARBA00022737"/>
    </source>
</evidence>
<evidence type="ECO:0000256" key="7">
    <source>
        <dbReference type="PROSITE-ProRule" id="PRU00042"/>
    </source>
</evidence>
<keyword evidence="2" id="KW-0479">Metal-binding</keyword>
<feature type="domain" description="C2H2-type" evidence="9">
    <location>
        <begin position="179"/>
        <end position="207"/>
    </location>
</feature>
<dbReference type="GO" id="GO:0008270">
    <property type="term" value="F:zinc ion binding"/>
    <property type="evidence" value="ECO:0007669"/>
    <property type="project" value="UniProtKB-KW"/>
</dbReference>
<accession>A0AAD6ST33</accession>
<dbReference type="SMART" id="SM00355">
    <property type="entry name" value="ZnF_C2H2"/>
    <property type="match status" value="7"/>
</dbReference>
<feature type="compositionally biased region" description="Polar residues" evidence="8">
    <location>
        <begin position="452"/>
        <end position="471"/>
    </location>
</feature>
<name>A0AAD6ST33_9AGAR</name>
<evidence type="ECO:0000256" key="8">
    <source>
        <dbReference type="SAM" id="MobiDB-lite"/>
    </source>
</evidence>